<evidence type="ECO:0000313" key="2">
    <source>
        <dbReference type="Proteomes" id="UP000217250"/>
    </source>
</evidence>
<dbReference type="AlphaFoldDB" id="A0A250FUX2"/>
<evidence type="ECO:0000313" key="1">
    <source>
        <dbReference type="EMBL" id="ATA87868.1"/>
    </source>
</evidence>
<protein>
    <submittedName>
        <fullName evidence="1">Uncharacterized protein</fullName>
    </submittedName>
</protein>
<dbReference type="EMBL" id="CP022386">
    <property type="protein sequence ID" value="ATA87868.1"/>
    <property type="molecule type" value="Genomic_DNA"/>
</dbReference>
<gene>
    <name evidence="1" type="ORF">CGC50_12465</name>
</gene>
<name>A0A250FUX2_9FLAO</name>
<reference evidence="2" key="1">
    <citation type="submission" date="2017-06" db="EMBL/GenBank/DDBJ databases">
        <title>Capnocytophaga spp. assemblies.</title>
        <authorList>
            <person name="Gulvik C.A."/>
        </authorList>
    </citation>
    <scope>NUCLEOTIDE SEQUENCE [LARGE SCALE GENOMIC DNA]</scope>
    <source>
        <strain evidence="2">H1496</strain>
    </source>
</reference>
<dbReference type="Proteomes" id="UP000217250">
    <property type="component" value="Chromosome"/>
</dbReference>
<accession>A0A250FUX2</accession>
<organism evidence="1 2">
    <name type="scientific">Capnocytophaga gingivalis</name>
    <dbReference type="NCBI Taxonomy" id="1017"/>
    <lineage>
        <taxon>Bacteria</taxon>
        <taxon>Pseudomonadati</taxon>
        <taxon>Bacteroidota</taxon>
        <taxon>Flavobacteriia</taxon>
        <taxon>Flavobacteriales</taxon>
        <taxon>Flavobacteriaceae</taxon>
        <taxon>Capnocytophaga</taxon>
    </lineage>
</organism>
<proteinExistence type="predicted"/>
<sequence>MRKMYGEPYQLKSDNDVGLYLLHILERKSMASEYKYHPRSGELHAYRIAVNASQYEKKGCILSQEKIGLVLKYIDQHFRRELYTQAVVNYHQFQIPYKDTILKRLEMYDIEESDLMYETLRKDFNRKKGSIEERLIKNEE</sequence>
<dbReference type="KEGG" id="cgh:CGC50_12465"/>